<keyword evidence="7 9" id="KW-0472">Membrane</keyword>
<proteinExistence type="inferred from homology"/>
<keyword evidence="5 9" id="KW-0812">Transmembrane</keyword>
<gene>
    <name evidence="11" type="ORF">SAMN02194393_03304</name>
</gene>
<evidence type="ECO:0000313" key="12">
    <source>
        <dbReference type="Proteomes" id="UP000190285"/>
    </source>
</evidence>
<evidence type="ECO:0000256" key="8">
    <source>
        <dbReference type="ARBA" id="ARBA00038436"/>
    </source>
</evidence>
<evidence type="ECO:0000256" key="6">
    <source>
        <dbReference type="ARBA" id="ARBA00022989"/>
    </source>
</evidence>
<evidence type="ECO:0000256" key="3">
    <source>
        <dbReference type="ARBA" id="ARBA00022475"/>
    </source>
</evidence>
<name>A0A1T5LU13_9FIRM</name>
<dbReference type="GO" id="GO:0015740">
    <property type="term" value="P:C4-dicarboxylate transport"/>
    <property type="evidence" value="ECO:0007669"/>
    <property type="project" value="TreeGrafter"/>
</dbReference>
<evidence type="ECO:0000256" key="1">
    <source>
        <dbReference type="ARBA" id="ARBA00004429"/>
    </source>
</evidence>
<organism evidence="11 12">
    <name type="scientific">Maledivibacter halophilus</name>
    <dbReference type="NCBI Taxonomy" id="36842"/>
    <lineage>
        <taxon>Bacteria</taxon>
        <taxon>Bacillati</taxon>
        <taxon>Bacillota</taxon>
        <taxon>Clostridia</taxon>
        <taxon>Peptostreptococcales</taxon>
        <taxon>Caminicellaceae</taxon>
        <taxon>Maledivibacter</taxon>
    </lineage>
</organism>
<feature type="transmembrane region" description="Helical" evidence="9">
    <location>
        <begin position="132"/>
        <end position="153"/>
    </location>
</feature>
<evidence type="ECO:0000313" key="11">
    <source>
        <dbReference type="EMBL" id="SKC79436.1"/>
    </source>
</evidence>
<comment type="subcellular location">
    <subcellularLocation>
        <location evidence="1">Cell inner membrane</location>
        <topology evidence="1">Multi-pass membrane protein</topology>
    </subcellularLocation>
</comment>
<dbReference type="PANTHER" id="PTHR35011">
    <property type="entry name" value="2,3-DIKETO-L-GULONATE TRAP TRANSPORTER SMALL PERMEASE PROTEIN YIAM"/>
    <property type="match status" value="1"/>
</dbReference>
<dbReference type="GO" id="GO:0005886">
    <property type="term" value="C:plasma membrane"/>
    <property type="evidence" value="ECO:0007669"/>
    <property type="project" value="UniProtKB-SubCell"/>
</dbReference>
<reference evidence="12" key="1">
    <citation type="submission" date="2017-02" db="EMBL/GenBank/DDBJ databases">
        <authorList>
            <person name="Varghese N."/>
            <person name="Submissions S."/>
        </authorList>
    </citation>
    <scope>NUCLEOTIDE SEQUENCE [LARGE SCALE GENOMIC DNA]</scope>
    <source>
        <strain evidence="12">M1</strain>
    </source>
</reference>
<dbReference type="GO" id="GO:0022857">
    <property type="term" value="F:transmembrane transporter activity"/>
    <property type="evidence" value="ECO:0007669"/>
    <property type="project" value="TreeGrafter"/>
</dbReference>
<dbReference type="InterPro" id="IPR007387">
    <property type="entry name" value="TRAP_DctQ"/>
</dbReference>
<evidence type="ECO:0000259" key="10">
    <source>
        <dbReference type="Pfam" id="PF04290"/>
    </source>
</evidence>
<dbReference type="STRING" id="36842.SAMN02194393_03304"/>
<keyword evidence="6 9" id="KW-1133">Transmembrane helix</keyword>
<dbReference type="Proteomes" id="UP000190285">
    <property type="component" value="Unassembled WGS sequence"/>
</dbReference>
<evidence type="ECO:0000256" key="9">
    <source>
        <dbReference type="SAM" id="Phobius"/>
    </source>
</evidence>
<dbReference type="Pfam" id="PF04290">
    <property type="entry name" value="DctQ"/>
    <property type="match status" value="1"/>
</dbReference>
<keyword evidence="3" id="KW-1003">Cell membrane</keyword>
<dbReference type="EMBL" id="FUZT01000008">
    <property type="protein sequence ID" value="SKC79436.1"/>
    <property type="molecule type" value="Genomic_DNA"/>
</dbReference>
<dbReference type="InterPro" id="IPR055348">
    <property type="entry name" value="DctQ"/>
</dbReference>
<feature type="domain" description="Tripartite ATP-independent periplasmic transporters DctQ component" evidence="10">
    <location>
        <begin position="29"/>
        <end position="154"/>
    </location>
</feature>
<dbReference type="OrthoDB" id="45144at2"/>
<keyword evidence="2" id="KW-0813">Transport</keyword>
<protein>
    <submittedName>
        <fullName evidence="11">TRAP-type C4-dicarboxylate transport system, small permease component</fullName>
    </submittedName>
</protein>
<feature type="transmembrane region" description="Helical" evidence="9">
    <location>
        <begin position="21"/>
        <end position="43"/>
    </location>
</feature>
<dbReference type="RefSeq" id="WP_079493097.1">
    <property type="nucleotide sequence ID" value="NZ_FUZT01000008.1"/>
</dbReference>
<comment type="similarity">
    <text evidence="8">Belongs to the TRAP transporter small permease family.</text>
</comment>
<sequence length="162" mass="18613">MKILSTLKAISNFVDKIIMKLVFVSIVGMIISISLQIFFRVFFDALTWSEEVSRYLLVWSTFLGATLAYKRSMHISVTFGVDFLKNKFRKAIIIINIFVCLIFFIVVVIFGFKYMAMQSTQVSAALRMPMKWAYCVIPVSAIVMVIHGITLMFEEIYSEEGM</sequence>
<dbReference type="AlphaFoldDB" id="A0A1T5LU13"/>
<keyword evidence="12" id="KW-1185">Reference proteome</keyword>
<evidence type="ECO:0000256" key="5">
    <source>
        <dbReference type="ARBA" id="ARBA00022692"/>
    </source>
</evidence>
<evidence type="ECO:0000256" key="7">
    <source>
        <dbReference type="ARBA" id="ARBA00023136"/>
    </source>
</evidence>
<dbReference type="PANTHER" id="PTHR35011:SF2">
    <property type="entry name" value="2,3-DIKETO-L-GULONATE TRAP TRANSPORTER SMALL PERMEASE PROTEIN YIAM"/>
    <property type="match status" value="1"/>
</dbReference>
<feature type="transmembrane region" description="Helical" evidence="9">
    <location>
        <begin position="91"/>
        <end position="112"/>
    </location>
</feature>
<accession>A0A1T5LU13</accession>
<evidence type="ECO:0000256" key="4">
    <source>
        <dbReference type="ARBA" id="ARBA00022519"/>
    </source>
</evidence>
<keyword evidence="4" id="KW-0997">Cell inner membrane</keyword>
<evidence type="ECO:0000256" key="2">
    <source>
        <dbReference type="ARBA" id="ARBA00022448"/>
    </source>
</evidence>